<evidence type="ECO:0000256" key="1">
    <source>
        <dbReference type="SAM" id="MobiDB-lite"/>
    </source>
</evidence>
<reference evidence="2" key="1">
    <citation type="submission" date="2019-08" db="EMBL/GenBank/DDBJ databases">
        <authorList>
            <person name="Kucharzyk K."/>
            <person name="Murdoch R.W."/>
            <person name="Higgins S."/>
            <person name="Loffler F."/>
        </authorList>
    </citation>
    <scope>NUCLEOTIDE SEQUENCE</scope>
</reference>
<feature type="region of interest" description="Disordered" evidence="1">
    <location>
        <begin position="1"/>
        <end position="96"/>
    </location>
</feature>
<name>A0A645E6F0_9ZZZZ</name>
<feature type="compositionally biased region" description="Basic and acidic residues" evidence="1">
    <location>
        <begin position="26"/>
        <end position="46"/>
    </location>
</feature>
<feature type="region of interest" description="Disordered" evidence="1">
    <location>
        <begin position="137"/>
        <end position="158"/>
    </location>
</feature>
<proteinExistence type="predicted"/>
<accession>A0A645E6F0</accession>
<dbReference type="EMBL" id="VSSQ01043633">
    <property type="protein sequence ID" value="MPM97347.1"/>
    <property type="molecule type" value="Genomic_DNA"/>
</dbReference>
<feature type="compositionally biased region" description="Basic and acidic residues" evidence="1">
    <location>
        <begin position="55"/>
        <end position="82"/>
    </location>
</feature>
<sequence>MQAVDDPAAVRGGEPVAGEHPVSQRGVDEDQPEHREGGPRGERRPLGDGARQQRHRDDRETPLESGEGQRRDGAHGRVAVDERIEEGELERVADDATQRVAERFAVTDHRPGDAHGGGAHEAHHHHVEHALGADHASVEEGQTRCHQQHQRRAGQQPGGVARVDLVNHPVTVAAACFGVVLLELRPRDRAVTGRCGRCYDGVSFSLPCRPRCVRRPPPTAFSRARPSRVQLTPERSASPGADGTGAGRTLTAPVLVARLPL</sequence>
<dbReference type="AlphaFoldDB" id="A0A645E6F0"/>
<feature type="region of interest" description="Disordered" evidence="1">
    <location>
        <begin position="216"/>
        <end position="249"/>
    </location>
</feature>
<organism evidence="2">
    <name type="scientific">bioreactor metagenome</name>
    <dbReference type="NCBI Taxonomy" id="1076179"/>
    <lineage>
        <taxon>unclassified sequences</taxon>
        <taxon>metagenomes</taxon>
        <taxon>ecological metagenomes</taxon>
    </lineage>
</organism>
<protein>
    <submittedName>
        <fullName evidence="2">Uncharacterized protein</fullName>
    </submittedName>
</protein>
<gene>
    <name evidence="2" type="ORF">SDC9_144520</name>
</gene>
<evidence type="ECO:0000313" key="2">
    <source>
        <dbReference type="EMBL" id="MPM97347.1"/>
    </source>
</evidence>
<comment type="caution">
    <text evidence="2">The sequence shown here is derived from an EMBL/GenBank/DDBJ whole genome shotgun (WGS) entry which is preliminary data.</text>
</comment>